<evidence type="ECO:0000256" key="2">
    <source>
        <dbReference type="SAM" id="Phobius"/>
    </source>
</evidence>
<dbReference type="FunFam" id="3.30.70.270:FF:000001">
    <property type="entry name" value="Diguanylate cyclase domain protein"/>
    <property type="match status" value="1"/>
</dbReference>
<dbReference type="Pfam" id="PF13426">
    <property type="entry name" value="PAS_9"/>
    <property type="match status" value="1"/>
</dbReference>
<dbReference type="GO" id="GO:0003824">
    <property type="term" value="F:catalytic activity"/>
    <property type="evidence" value="ECO:0007669"/>
    <property type="project" value="UniProtKB-ARBA"/>
</dbReference>
<feature type="domain" description="PAS" evidence="3">
    <location>
        <begin position="314"/>
        <end position="380"/>
    </location>
</feature>
<dbReference type="EMBL" id="CP007142">
    <property type="protein sequence ID" value="AJQ95116.1"/>
    <property type="molecule type" value="Genomic_DNA"/>
</dbReference>
<reference evidence="6 7" key="1">
    <citation type="submission" date="2014-01" db="EMBL/GenBank/DDBJ databases">
        <title>Full genme sequencing of cellulolytic bacterium Gynuella sunshinyii YC6258T gen. nov., sp. nov.</title>
        <authorList>
            <person name="Khan H."/>
            <person name="Chung E.J."/>
            <person name="Chung Y.R."/>
        </authorList>
    </citation>
    <scope>NUCLEOTIDE SEQUENCE [LARGE SCALE GENOMIC DNA]</scope>
    <source>
        <strain evidence="6 7">YC6258</strain>
    </source>
</reference>
<dbReference type="InterPro" id="IPR000014">
    <property type="entry name" value="PAS"/>
</dbReference>
<dbReference type="OrthoDB" id="73375at2"/>
<organism evidence="6 7">
    <name type="scientific">Gynuella sunshinyii YC6258</name>
    <dbReference type="NCBI Taxonomy" id="1445510"/>
    <lineage>
        <taxon>Bacteria</taxon>
        <taxon>Pseudomonadati</taxon>
        <taxon>Pseudomonadota</taxon>
        <taxon>Gammaproteobacteria</taxon>
        <taxon>Oceanospirillales</taxon>
        <taxon>Saccharospirillaceae</taxon>
        <taxon>Gynuella</taxon>
    </lineage>
</organism>
<dbReference type="PANTHER" id="PTHR44757">
    <property type="entry name" value="DIGUANYLATE CYCLASE DGCP"/>
    <property type="match status" value="1"/>
</dbReference>
<evidence type="ECO:0000259" key="3">
    <source>
        <dbReference type="PROSITE" id="PS50112"/>
    </source>
</evidence>
<dbReference type="InterPro" id="IPR029787">
    <property type="entry name" value="Nucleotide_cyclase"/>
</dbReference>
<dbReference type="InterPro" id="IPR013655">
    <property type="entry name" value="PAS_fold_3"/>
</dbReference>
<dbReference type="PANTHER" id="PTHR44757:SF2">
    <property type="entry name" value="BIOFILM ARCHITECTURE MAINTENANCE PROTEIN MBAA"/>
    <property type="match status" value="1"/>
</dbReference>
<dbReference type="KEGG" id="gsn:YC6258_03080"/>
<dbReference type="Pfam" id="PF00990">
    <property type="entry name" value="GGDEF"/>
    <property type="match status" value="1"/>
</dbReference>
<protein>
    <submittedName>
        <fullName evidence="6">GGDEF domain</fullName>
    </submittedName>
</protein>
<dbReference type="SMART" id="SM00091">
    <property type="entry name" value="PAS"/>
    <property type="match status" value="3"/>
</dbReference>
<dbReference type="Proteomes" id="UP000032266">
    <property type="component" value="Chromosome"/>
</dbReference>
<keyword evidence="2" id="KW-0472">Membrane</keyword>
<dbReference type="SUPFAM" id="SSF55785">
    <property type="entry name" value="PYP-like sensor domain (PAS domain)"/>
    <property type="match status" value="3"/>
</dbReference>
<evidence type="ECO:0000313" key="7">
    <source>
        <dbReference type="Proteomes" id="UP000032266"/>
    </source>
</evidence>
<dbReference type="InterPro" id="IPR000700">
    <property type="entry name" value="PAS-assoc_C"/>
</dbReference>
<dbReference type="HOGENOM" id="CLU_030638_0_0_6"/>
<dbReference type="SMART" id="SM00086">
    <property type="entry name" value="PAC"/>
    <property type="match status" value="2"/>
</dbReference>
<dbReference type="Pfam" id="PF08447">
    <property type="entry name" value="PAS_3"/>
    <property type="match status" value="2"/>
</dbReference>
<dbReference type="NCBIfam" id="TIGR00254">
    <property type="entry name" value="GGDEF"/>
    <property type="match status" value="1"/>
</dbReference>
<dbReference type="Gene3D" id="3.30.450.20">
    <property type="entry name" value="PAS domain"/>
    <property type="match status" value="3"/>
</dbReference>
<evidence type="ECO:0000313" key="6">
    <source>
        <dbReference type="EMBL" id="AJQ95116.1"/>
    </source>
</evidence>
<dbReference type="InterPro" id="IPR035965">
    <property type="entry name" value="PAS-like_dom_sf"/>
</dbReference>
<dbReference type="InterPro" id="IPR001610">
    <property type="entry name" value="PAC"/>
</dbReference>
<accession>A0A0C5VLD4</accession>
<name>A0A0C5VLD4_9GAMM</name>
<sequence length="616" mass="71371">MGWGKVDHLLLRKPAMWGTWFLLLLGVWLSWSPFLLSAISLWMAVTFFFQNTLVRSQKKISDLNSEVLFASLPDPVLLISDSGDIVASTPAANCLFDAGDKRLEDHNIASLIAEPFVENHRLYLQQFFTSKGHVRKQQPVRARTFSGKHFDADVYLNYVHIDDSHYALIVIHDSTESHRQRHLLKLSRKQFIDTFSEAAVGLAHLSLDGRFLLANYWLLRFLGYERKQLLGMDFFEITHPEDVNESRRKFQQMLSGSSYRYTHEKRVLLKDGSYAWISLTVAVIYQDEGRPDYFVVVIEDISKQKESEYLLRQSEQKFRTIVDSLSDTVAIWMLSPDKHQILYVNYGYEKIWGQTRDELYECADVFDEKIHPGDYDRVKRHKQLKGNGRWEIDYRVLRNKDDCRYVHESGFSVYGEDGKLLYIVSTVIDKTDEVLRQAQLDDSLQKLKEAYKELSASSKVDGLTGVLNRNAIYLEISKEFNRYRRYKTPVCLIFIDVDDFKNINDEHGHLTGDQMLVALSRQIKANIRATDVLGRYGGDEFILLLRDTTLEQATDFSQRFLANGIKLCIQDELEYELSLSIGIHSLTDSVASLDEWLNIADQRMYQDKRSRKGGVV</sequence>
<feature type="domain" description="PAS" evidence="3">
    <location>
        <begin position="187"/>
        <end position="257"/>
    </location>
</feature>
<dbReference type="SMART" id="SM00267">
    <property type="entry name" value="GGDEF"/>
    <property type="match status" value="1"/>
</dbReference>
<evidence type="ECO:0000256" key="1">
    <source>
        <dbReference type="ARBA" id="ARBA00001946"/>
    </source>
</evidence>
<dbReference type="InterPro" id="IPR052155">
    <property type="entry name" value="Biofilm_reg_signaling"/>
</dbReference>
<feature type="domain" description="GGDEF" evidence="5">
    <location>
        <begin position="488"/>
        <end position="616"/>
    </location>
</feature>
<dbReference type="PROSITE" id="PS50112">
    <property type="entry name" value="PAS"/>
    <property type="match status" value="2"/>
</dbReference>
<comment type="cofactor">
    <cofactor evidence="1">
        <name>Mg(2+)</name>
        <dbReference type="ChEBI" id="CHEBI:18420"/>
    </cofactor>
</comment>
<feature type="transmembrane region" description="Helical" evidence="2">
    <location>
        <begin position="20"/>
        <end position="49"/>
    </location>
</feature>
<proteinExistence type="predicted"/>
<dbReference type="InterPro" id="IPR000160">
    <property type="entry name" value="GGDEF_dom"/>
</dbReference>
<keyword evidence="2" id="KW-0812">Transmembrane</keyword>
<dbReference type="STRING" id="1445510.YC6258_03080"/>
<keyword evidence="7" id="KW-1185">Reference proteome</keyword>
<dbReference type="CDD" id="cd01949">
    <property type="entry name" value="GGDEF"/>
    <property type="match status" value="1"/>
</dbReference>
<dbReference type="AlphaFoldDB" id="A0A0C5VLD4"/>
<dbReference type="InterPro" id="IPR043128">
    <property type="entry name" value="Rev_trsase/Diguanyl_cyclase"/>
</dbReference>
<dbReference type="SUPFAM" id="SSF55073">
    <property type="entry name" value="Nucleotide cyclase"/>
    <property type="match status" value="1"/>
</dbReference>
<dbReference type="Gene3D" id="3.30.70.270">
    <property type="match status" value="1"/>
</dbReference>
<gene>
    <name evidence="6" type="ORF">YC6258_03080</name>
</gene>
<keyword evidence="2" id="KW-1133">Transmembrane helix</keyword>
<dbReference type="CDD" id="cd00130">
    <property type="entry name" value="PAS"/>
    <property type="match status" value="2"/>
</dbReference>
<dbReference type="PROSITE" id="PS50113">
    <property type="entry name" value="PAC"/>
    <property type="match status" value="1"/>
</dbReference>
<evidence type="ECO:0000259" key="4">
    <source>
        <dbReference type="PROSITE" id="PS50113"/>
    </source>
</evidence>
<evidence type="ECO:0000259" key="5">
    <source>
        <dbReference type="PROSITE" id="PS50887"/>
    </source>
</evidence>
<dbReference type="NCBIfam" id="TIGR00229">
    <property type="entry name" value="sensory_box"/>
    <property type="match status" value="3"/>
</dbReference>
<dbReference type="RefSeq" id="WP_044617486.1">
    <property type="nucleotide sequence ID" value="NZ_CP007142.1"/>
</dbReference>
<feature type="domain" description="PAC" evidence="4">
    <location>
        <begin position="261"/>
        <end position="313"/>
    </location>
</feature>
<dbReference type="PROSITE" id="PS50887">
    <property type="entry name" value="GGDEF"/>
    <property type="match status" value="1"/>
</dbReference>